<gene>
    <name evidence="1" type="ordered locus">W5S_3482</name>
</gene>
<accession>A0A0H3I8K0</accession>
<dbReference type="KEGG" id="pec:W5S_3482"/>
<dbReference type="STRING" id="1905730.W5S_3482"/>
<evidence type="ECO:0000313" key="1">
    <source>
        <dbReference type="EMBL" id="AFI91552.1"/>
    </source>
</evidence>
<dbReference type="eggNOG" id="ENOG50319XI">
    <property type="taxonomic scope" value="Bacteria"/>
</dbReference>
<organism evidence="1 2">
    <name type="scientific">Pectobacterium parmentieri</name>
    <dbReference type="NCBI Taxonomy" id="1905730"/>
    <lineage>
        <taxon>Bacteria</taxon>
        <taxon>Pseudomonadati</taxon>
        <taxon>Pseudomonadota</taxon>
        <taxon>Gammaproteobacteria</taxon>
        <taxon>Enterobacterales</taxon>
        <taxon>Pectobacteriaceae</taxon>
        <taxon>Pectobacterium</taxon>
    </lineage>
</organism>
<dbReference type="AlphaFoldDB" id="A0A0H3I8K0"/>
<proteinExistence type="predicted"/>
<dbReference type="RefSeq" id="WP_014701023.1">
    <property type="nucleotide sequence ID" value="NC_017845.1"/>
</dbReference>
<evidence type="ECO:0000313" key="2">
    <source>
        <dbReference type="Proteomes" id="UP000008044"/>
    </source>
</evidence>
<reference evidence="1 2" key="1">
    <citation type="journal article" date="2012" name="J. Bacteriol.">
        <title>Genome sequence of Pectobacterium sp. strain SCC3193.</title>
        <authorList>
            <person name="Koskinen J.P."/>
            <person name="Laine P."/>
            <person name="Niemi O."/>
            <person name="Nykyri J."/>
            <person name="Harjunpaa H."/>
            <person name="Auvinen P."/>
            <person name="Paulin L."/>
            <person name="Pirhonen M."/>
            <person name="Palva T."/>
            <person name="Holm L."/>
        </authorList>
    </citation>
    <scope>NUCLEOTIDE SEQUENCE [LARGE SCALE GENOMIC DNA]</scope>
    <source>
        <strain evidence="1 2">SCC3193</strain>
    </source>
</reference>
<protein>
    <submittedName>
        <fullName evidence="1">Uncharacterized protein</fullName>
    </submittedName>
</protein>
<dbReference type="HOGENOM" id="CLU_183589_0_0_6"/>
<dbReference type="EMBL" id="CP003415">
    <property type="protein sequence ID" value="AFI91552.1"/>
    <property type="molecule type" value="Genomic_DNA"/>
</dbReference>
<name>A0A0H3I8K0_PECPM</name>
<dbReference type="Proteomes" id="UP000008044">
    <property type="component" value="Chromosome"/>
</dbReference>
<sequence>MSKEGFNTSDIDSIVARCSKRRHVDESNLKRKTLETGALPSATHDAGVIVLSSIASVLADSPQKSKRSDSLEEEWEEREHSRKFYYYYHN</sequence>